<proteinExistence type="predicted"/>
<sequence>MNKVRFGDKIQCINDIEVTSYTQAKQLIEETHPTVNFSFLDWSKHLSTGDKFTPLECD</sequence>
<accession>A0A3P7YPN8</accession>
<keyword evidence="2" id="KW-1185">Reference proteome</keyword>
<reference evidence="1 2" key="1">
    <citation type="submission" date="2018-11" db="EMBL/GenBank/DDBJ databases">
        <authorList>
            <consortium name="Pathogen Informatics"/>
        </authorList>
    </citation>
    <scope>NUCLEOTIDE SEQUENCE [LARGE SCALE GENOMIC DNA]</scope>
    <source>
        <strain>Denwood</strain>
        <strain evidence="2">Zambia</strain>
    </source>
</reference>
<dbReference type="EMBL" id="UZAL01004459">
    <property type="protein sequence ID" value="VDO90296.1"/>
    <property type="molecule type" value="Genomic_DNA"/>
</dbReference>
<name>A0A3P7YPN8_9TREM</name>
<evidence type="ECO:0000313" key="1">
    <source>
        <dbReference type="EMBL" id="VDO90296.1"/>
    </source>
</evidence>
<gene>
    <name evidence="1" type="ORF">SMTD_LOCUS2891</name>
</gene>
<protein>
    <recommendedName>
        <fullName evidence="3">PDZ domain-containing protein</fullName>
    </recommendedName>
</protein>
<evidence type="ECO:0000313" key="2">
    <source>
        <dbReference type="Proteomes" id="UP000269396"/>
    </source>
</evidence>
<organism evidence="1 2">
    <name type="scientific">Schistosoma mattheei</name>
    <dbReference type="NCBI Taxonomy" id="31246"/>
    <lineage>
        <taxon>Eukaryota</taxon>
        <taxon>Metazoa</taxon>
        <taxon>Spiralia</taxon>
        <taxon>Lophotrochozoa</taxon>
        <taxon>Platyhelminthes</taxon>
        <taxon>Trematoda</taxon>
        <taxon>Digenea</taxon>
        <taxon>Strigeidida</taxon>
        <taxon>Schistosomatoidea</taxon>
        <taxon>Schistosomatidae</taxon>
        <taxon>Schistosoma</taxon>
    </lineage>
</organism>
<dbReference type="Proteomes" id="UP000269396">
    <property type="component" value="Unassembled WGS sequence"/>
</dbReference>
<dbReference type="AlphaFoldDB" id="A0A3P7YPN8"/>
<evidence type="ECO:0008006" key="3">
    <source>
        <dbReference type="Google" id="ProtNLM"/>
    </source>
</evidence>